<dbReference type="GO" id="GO:0016887">
    <property type="term" value="F:ATP hydrolysis activity"/>
    <property type="evidence" value="ECO:0007669"/>
    <property type="project" value="InterPro"/>
</dbReference>
<evidence type="ECO:0000313" key="6">
    <source>
        <dbReference type="EMBL" id="QNM13758.1"/>
    </source>
</evidence>
<evidence type="ECO:0000313" key="7">
    <source>
        <dbReference type="Proteomes" id="UP000515856"/>
    </source>
</evidence>
<dbReference type="AlphaFoldDB" id="A0A7G9GSH6"/>
<evidence type="ECO:0000256" key="2">
    <source>
        <dbReference type="ARBA" id="ARBA00022448"/>
    </source>
</evidence>
<dbReference type="PANTHER" id="PTHR42711">
    <property type="entry name" value="ABC TRANSPORTER ATP-BINDING PROTEIN"/>
    <property type="match status" value="1"/>
</dbReference>
<dbReference type="SUPFAM" id="SSF52540">
    <property type="entry name" value="P-loop containing nucleoside triphosphate hydrolases"/>
    <property type="match status" value="1"/>
</dbReference>
<dbReference type="Pfam" id="PF00005">
    <property type="entry name" value="ABC_tran"/>
    <property type="match status" value="1"/>
</dbReference>
<keyword evidence="7" id="KW-1185">Reference proteome</keyword>
<dbReference type="GO" id="GO:0005524">
    <property type="term" value="F:ATP binding"/>
    <property type="evidence" value="ECO:0007669"/>
    <property type="project" value="UniProtKB-KW"/>
</dbReference>
<keyword evidence="3" id="KW-0547">Nucleotide-binding</keyword>
<organism evidence="6 7">
    <name type="scientific">[Eubacterium] hominis</name>
    <dbReference type="NCBI Taxonomy" id="2764325"/>
    <lineage>
        <taxon>Bacteria</taxon>
        <taxon>Bacillati</taxon>
        <taxon>Bacillota</taxon>
        <taxon>Erysipelotrichia</taxon>
        <taxon>Erysipelotrichales</taxon>
        <taxon>Erysipelotrichaceae</taxon>
        <taxon>Amedibacillus</taxon>
    </lineage>
</organism>
<reference evidence="6 7" key="1">
    <citation type="submission" date="2020-08" db="EMBL/GenBank/DDBJ databases">
        <authorList>
            <person name="Liu C."/>
            <person name="Sun Q."/>
        </authorList>
    </citation>
    <scope>NUCLEOTIDE SEQUENCE [LARGE SCALE GENOMIC DNA]</scope>
    <source>
        <strain evidence="6 7">NSJ-61</strain>
    </source>
</reference>
<dbReference type="RefSeq" id="WP_117451250.1">
    <property type="nucleotide sequence ID" value="NZ_CP060636.1"/>
</dbReference>
<dbReference type="PROSITE" id="PS50893">
    <property type="entry name" value="ABC_TRANSPORTER_2"/>
    <property type="match status" value="1"/>
</dbReference>
<proteinExistence type="inferred from homology"/>
<protein>
    <submittedName>
        <fullName evidence="6">ABC transporter ATP-binding protein</fullName>
    </submittedName>
</protein>
<dbReference type="EMBL" id="CP060636">
    <property type="protein sequence ID" value="QNM13758.1"/>
    <property type="molecule type" value="Genomic_DNA"/>
</dbReference>
<dbReference type="Proteomes" id="UP000515856">
    <property type="component" value="Chromosome"/>
</dbReference>
<evidence type="ECO:0000259" key="5">
    <source>
        <dbReference type="PROSITE" id="PS50893"/>
    </source>
</evidence>
<dbReference type="KEGG" id="ehn:H9Q80_07400"/>
<dbReference type="InterPro" id="IPR003439">
    <property type="entry name" value="ABC_transporter-like_ATP-bd"/>
</dbReference>
<keyword evidence="2" id="KW-0813">Transport</keyword>
<dbReference type="InterPro" id="IPR027417">
    <property type="entry name" value="P-loop_NTPase"/>
</dbReference>
<dbReference type="Gene3D" id="3.40.50.300">
    <property type="entry name" value="P-loop containing nucleotide triphosphate hydrolases"/>
    <property type="match status" value="1"/>
</dbReference>
<feature type="domain" description="ABC transporter" evidence="5">
    <location>
        <begin position="4"/>
        <end position="234"/>
    </location>
</feature>
<gene>
    <name evidence="6" type="ORF">H9Q80_07400</name>
</gene>
<evidence type="ECO:0000256" key="3">
    <source>
        <dbReference type="ARBA" id="ARBA00022741"/>
    </source>
</evidence>
<comment type="similarity">
    <text evidence="1">Belongs to the ABC transporter superfamily.</text>
</comment>
<name>A0A7G9GSH6_9FIRM</name>
<dbReference type="Pfam" id="PF13732">
    <property type="entry name" value="DrrA1-3_C"/>
    <property type="match status" value="1"/>
</dbReference>
<dbReference type="InterPro" id="IPR050763">
    <property type="entry name" value="ABC_transporter_ATP-binding"/>
</dbReference>
<dbReference type="InterPro" id="IPR025302">
    <property type="entry name" value="DrrA1/2-like_C"/>
</dbReference>
<evidence type="ECO:0000256" key="4">
    <source>
        <dbReference type="ARBA" id="ARBA00022840"/>
    </source>
</evidence>
<dbReference type="PANTHER" id="PTHR42711:SF5">
    <property type="entry name" value="ABC TRANSPORTER ATP-BINDING PROTEIN NATA"/>
    <property type="match status" value="1"/>
</dbReference>
<keyword evidence="4 6" id="KW-0067">ATP-binding</keyword>
<evidence type="ECO:0000256" key="1">
    <source>
        <dbReference type="ARBA" id="ARBA00005417"/>
    </source>
</evidence>
<dbReference type="SMART" id="SM00382">
    <property type="entry name" value="AAA"/>
    <property type="match status" value="1"/>
</dbReference>
<dbReference type="InterPro" id="IPR003593">
    <property type="entry name" value="AAA+_ATPase"/>
</dbReference>
<sequence length="311" mass="35148">MNVMEVNHLKKDYGKIHAVQDISFHVEEGELFGFLGVNGAGKSTTIQMLCTLFTPSGGSANICGYSLGKHNQEIRKRIGIVSQQNCLDDALTIKENLMIRGSLYEQDPNKLKVRLQEVSNLLKLDEILTRPFQKLSGGQKRRCEIARALMHSPKILFLDEPTTGLDPATRQSVWYCIDTLRKHTNMTVFLTTHYMEEAAQADHIALIDHGLLMEYGTPYELKEAYAKDRLVLHSHQIKQLETILSTLPYPSQKDIQHITISLTHTKDAIEILDKVKPYINGFEVLQGTMDDVFLHVTGKTLKEEGETNVCI</sequence>
<accession>A0A7G9GSH6</accession>